<organism evidence="2 3">
    <name type="scientific">Hydnum rufescens UP504</name>
    <dbReference type="NCBI Taxonomy" id="1448309"/>
    <lineage>
        <taxon>Eukaryota</taxon>
        <taxon>Fungi</taxon>
        <taxon>Dikarya</taxon>
        <taxon>Basidiomycota</taxon>
        <taxon>Agaricomycotina</taxon>
        <taxon>Agaricomycetes</taxon>
        <taxon>Cantharellales</taxon>
        <taxon>Hydnaceae</taxon>
        <taxon>Hydnum</taxon>
    </lineage>
</organism>
<sequence length="565" mass="63928">MNTRSTTRHPPAVPPEEVSTSAITKGDTVHPRKRPRDVKEEARLPAAKKGKGKAPAESQETTFDFGNRDMTVGVWKLIHNGNGLRIEDAMFLWLHKNCLPPALLTQTRGKLMIRDEYRECYKLLETNPNHGAVVSGQPGIGKSLFLYYCLARRLSQRQPTVFHKGGPGPPHFFSERGLYRCIDMGAWVPGVPQGTWALLDSTDTAESPPWFFFNQASPFYIVHAAFPDNRRYRSWRNQKGGGIFYMSPWSWPELWACNELQVFPSSPPTAQILYDIFIKYGPSPRLVYDLAAAPTNAENYAHELQVAVKKLALANVQQLMRTDGSDIVDSSIANLSHALFIVRPRDRETRHLYARDVPTAYLMELILQRIHITLSDAAEQLYHIFRDVSETSAAAGMLFQHSCVRILARIDYDGAKEFEIKRMVGSNPSSSRWGLRSRFDTDESPQAISEKFLGSPRILHEYLDHELGSLVLTDDRIYVPLASNSPTFDFFLVDHGVLYAFQATTANAHGTREAGLLKLQNTATSNQITGRWKWIFVIPPGNVVSCHLPENWKHRLDLYTLHLDV</sequence>
<reference evidence="2" key="1">
    <citation type="journal article" date="2020" name="Nat. Commun.">
        <title>Large-scale genome sequencing of mycorrhizal fungi provides insights into the early evolution of symbiotic traits.</title>
        <authorList>
            <person name="Miyauchi S."/>
            <person name="Kiss E."/>
            <person name="Kuo A."/>
            <person name="Drula E."/>
            <person name="Kohler A."/>
            <person name="Sanchez-Garcia M."/>
            <person name="Morin E."/>
            <person name="Andreopoulos B."/>
            <person name="Barry K.W."/>
            <person name="Bonito G."/>
            <person name="Buee M."/>
            <person name="Carver A."/>
            <person name="Chen C."/>
            <person name="Cichocki N."/>
            <person name="Clum A."/>
            <person name="Culley D."/>
            <person name="Crous P.W."/>
            <person name="Fauchery L."/>
            <person name="Girlanda M."/>
            <person name="Hayes R.D."/>
            <person name="Keri Z."/>
            <person name="LaButti K."/>
            <person name="Lipzen A."/>
            <person name="Lombard V."/>
            <person name="Magnuson J."/>
            <person name="Maillard F."/>
            <person name="Murat C."/>
            <person name="Nolan M."/>
            <person name="Ohm R.A."/>
            <person name="Pangilinan J."/>
            <person name="Pereira M.F."/>
            <person name="Perotto S."/>
            <person name="Peter M."/>
            <person name="Pfister S."/>
            <person name="Riley R."/>
            <person name="Sitrit Y."/>
            <person name="Stielow J.B."/>
            <person name="Szollosi G."/>
            <person name="Zifcakova L."/>
            <person name="Stursova M."/>
            <person name="Spatafora J.W."/>
            <person name="Tedersoo L."/>
            <person name="Vaario L.M."/>
            <person name="Yamada A."/>
            <person name="Yan M."/>
            <person name="Wang P."/>
            <person name="Xu J."/>
            <person name="Bruns T."/>
            <person name="Baldrian P."/>
            <person name="Vilgalys R."/>
            <person name="Dunand C."/>
            <person name="Henrissat B."/>
            <person name="Grigoriev I.V."/>
            <person name="Hibbett D."/>
            <person name="Nagy L.G."/>
            <person name="Martin F.M."/>
        </authorList>
    </citation>
    <scope>NUCLEOTIDE SEQUENCE</scope>
    <source>
        <strain evidence="2">UP504</strain>
    </source>
</reference>
<dbReference type="PANTHER" id="PTHR33129">
    <property type="entry name" value="PROTEIN KINASE DOMAIN-CONTAINING PROTEIN-RELATED"/>
    <property type="match status" value="1"/>
</dbReference>
<feature type="region of interest" description="Disordered" evidence="1">
    <location>
        <begin position="1"/>
        <end position="60"/>
    </location>
</feature>
<evidence type="ECO:0000313" key="3">
    <source>
        <dbReference type="Proteomes" id="UP000886523"/>
    </source>
</evidence>
<accession>A0A9P6DSQ1</accession>
<name>A0A9P6DSQ1_9AGAM</name>
<protein>
    <submittedName>
        <fullName evidence="2">Uncharacterized protein</fullName>
    </submittedName>
</protein>
<comment type="caution">
    <text evidence="2">The sequence shown here is derived from an EMBL/GenBank/DDBJ whole genome shotgun (WGS) entry which is preliminary data.</text>
</comment>
<dbReference type="Proteomes" id="UP000886523">
    <property type="component" value="Unassembled WGS sequence"/>
</dbReference>
<dbReference type="InterPro" id="IPR052980">
    <property type="entry name" value="Crinkler_effector"/>
</dbReference>
<proteinExistence type="predicted"/>
<dbReference type="PANTHER" id="PTHR33129:SF1">
    <property type="entry name" value="ATP-BINDING PROTEIN"/>
    <property type="match status" value="1"/>
</dbReference>
<gene>
    <name evidence="2" type="ORF">BS47DRAFT_202961</name>
</gene>
<dbReference type="EMBL" id="MU129049">
    <property type="protein sequence ID" value="KAF9508840.1"/>
    <property type="molecule type" value="Genomic_DNA"/>
</dbReference>
<keyword evidence="3" id="KW-1185">Reference proteome</keyword>
<dbReference type="AlphaFoldDB" id="A0A9P6DSQ1"/>
<evidence type="ECO:0000256" key="1">
    <source>
        <dbReference type="SAM" id="MobiDB-lite"/>
    </source>
</evidence>
<evidence type="ECO:0000313" key="2">
    <source>
        <dbReference type="EMBL" id="KAF9508840.1"/>
    </source>
</evidence>
<dbReference type="OrthoDB" id="2340858at2759"/>